<dbReference type="InterPro" id="IPR050260">
    <property type="entry name" value="FAD-bd_OxRdtase"/>
</dbReference>
<dbReference type="Proteomes" id="UP000199337">
    <property type="component" value="Unassembled WGS sequence"/>
</dbReference>
<keyword evidence="6" id="KW-1185">Reference proteome</keyword>
<sequence length="430" mass="46837">MGNYDYLIIGNSAGAVGCIEGLRSIDKTGSIGLVSEENHHVYSRALIPYYLAGKITKDKMFYRPAGFYEQAGVNLITGQKAEAIDTEKQEVVLTGGDRLSYGKLLLATGGKPIYPPIAGLDKQNVYSFHSFNDLLGIEKKLATARHAVVLGGGVIGLMAAEVLKKRNLKVSVVELGSRVLAPVIDETGSMLVQNTFKNAGVGIYLNNTIQEVQGNEFVEGIILKDGTSIPCDLLIVGVGVIPRVELAENAGIEVNRGIVVNKKMRTSAPNVYACGDCAANYNFVTGQTQPLPLWPNAYAGGRTSAFNMAGVKREYTDSTSMNAMHFFDLNMINAGLNVTGETAGDFRVLQRLDADESIYLKFILNNEGIIQGYILIGQINRVGIFLNLMRKKIDVRNFEQDLLSGDFGYANLPDELRWQLLREDVILGVV</sequence>
<dbReference type="PRINTS" id="PR00368">
    <property type="entry name" value="FADPNR"/>
</dbReference>
<feature type="domain" description="FAD/NAD(P)-binding" evidence="4">
    <location>
        <begin position="4"/>
        <end position="300"/>
    </location>
</feature>
<evidence type="ECO:0000256" key="1">
    <source>
        <dbReference type="ARBA" id="ARBA00001974"/>
    </source>
</evidence>
<dbReference type="SUPFAM" id="SSF51905">
    <property type="entry name" value="FAD/NAD(P)-binding domain"/>
    <property type="match status" value="2"/>
</dbReference>
<dbReference type="AlphaFoldDB" id="A0A1I2N396"/>
<protein>
    <submittedName>
        <fullName evidence="5">Pyridine nucleotide-disulphide oxidoreductase</fullName>
    </submittedName>
</protein>
<keyword evidence="2" id="KW-0285">Flavoprotein</keyword>
<evidence type="ECO:0000313" key="5">
    <source>
        <dbReference type="EMBL" id="SFF98232.1"/>
    </source>
</evidence>
<dbReference type="Pfam" id="PF07992">
    <property type="entry name" value="Pyr_redox_2"/>
    <property type="match status" value="1"/>
</dbReference>
<comment type="cofactor">
    <cofactor evidence="1">
        <name>FAD</name>
        <dbReference type="ChEBI" id="CHEBI:57692"/>
    </cofactor>
</comment>
<dbReference type="PANTHER" id="PTHR43429:SF3">
    <property type="entry name" value="NITRITE REDUCTASE [NAD(P)H]"/>
    <property type="match status" value="1"/>
</dbReference>
<dbReference type="InterPro" id="IPR023753">
    <property type="entry name" value="FAD/NAD-binding_dom"/>
</dbReference>
<dbReference type="EMBL" id="FOOX01000001">
    <property type="protein sequence ID" value="SFF98232.1"/>
    <property type="molecule type" value="Genomic_DNA"/>
</dbReference>
<dbReference type="InterPro" id="IPR036188">
    <property type="entry name" value="FAD/NAD-bd_sf"/>
</dbReference>
<dbReference type="PRINTS" id="PR00411">
    <property type="entry name" value="PNDRDTASEI"/>
</dbReference>
<dbReference type="RefSeq" id="WP_092468055.1">
    <property type="nucleotide sequence ID" value="NZ_FOOX01000001.1"/>
</dbReference>
<name>A0A1I2N396_9FIRM</name>
<proteinExistence type="predicted"/>
<dbReference type="Gene3D" id="3.50.50.60">
    <property type="entry name" value="FAD/NAD(P)-binding domain"/>
    <property type="match status" value="2"/>
</dbReference>
<evidence type="ECO:0000256" key="2">
    <source>
        <dbReference type="ARBA" id="ARBA00022630"/>
    </source>
</evidence>
<evidence type="ECO:0000256" key="3">
    <source>
        <dbReference type="ARBA" id="ARBA00022827"/>
    </source>
</evidence>
<evidence type="ECO:0000259" key="4">
    <source>
        <dbReference type="Pfam" id="PF07992"/>
    </source>
</evidence>
<dbReference type="PANTHER" id="PTHR43429">
    <property type="entry name" value="PYRIDINE NUCLEOTIDE-DISULFIDE OXIDOREDUCTASE DOMAIN-CONTAINING"/>
    <property type="match status" value="1"/>
</dbReference>
<organism evidence="5 6">
    <name type="scientific">Desulfotruncus arcticus DSM 17038</name>
    <dbReference type="NCBI Taxonomy" id="1121424"/>
    <lineage>
        <taxon>Bacteria</taxon>
        <taxon>Bacillati</taxon>
        <taxon>Bacillota</taxon>
        <taxon>Clostridia</taxon>
        <taxon>Eubacteriales</taxon>
        <taxon>Desulfallaceae</taxon>
        <taxon>Desulfotruncus</taxon>
    </lineage>
</organism>
<accession>A0A1I2N396</accession>
<dbReference type="GO" id="GO:0016491">
    <property type="term" value="F:oxidoreductase activity"/>
    <property type="evidence" value="ECO:0007669"/>
    <property type="project" value="InterPro"/>
</dbReference>
<dbReference type="STRING" id="341036.SAMN05660649_00329"/>
<evidence type="ECO:0000313" key="6">
    <source>
        <dbReference type="Proteomes" id="UP000199337"/>
    </source>
</evidence>
<keyword evidence="3" id="KW-0274">FAD</keyword>
<gene>
    <name evidence="5" type="ORF">SAMN05660649_00329</name>
</gene>
<reference evidence="6" key="1">
    <citation type="submission" date="2016-10" db="EMBL/GenBank/DDBJ databases">
        <authorList>
            <person name="Varghese N."/>
            <person name="Submissions S."/>
        </authorList>
    </citation>
    <scope>NUCLEOTIDE SEQUENCE [LARGE SCALE GENOMIC DNA]</scope>
    <source>
        <strain evidence="6">DSM 17038</strain>
    </source>
</reference>
<dbReference type="OrthoDB" id="9807946at2"/>